<accession>A0A934K7E9</accession>
<name>A0A934K7E9_9BACT</name>
<dbReference type="EMBL" id="JAEKNR010000119">
    <property type="protein sequence ID" value="MBJ7598652.1"/>
    <property type="molecule type" value="Genomic_DNA"/>
</dbReference>
<evidence type="ECO:0000256" key="3">
    <source>
        <dbReference type="PROSITE-ProRule" id="PRU01100"/>
    </source>
</evidence>
<feature type="domain" description="GH26" evidence="4">
    <location>
        <begin position="1"/>
        <end position="268"/>
    </location>
</feature>
<evidence type="ECO:0000256" key="2">
    <source>
        <dbReference type="ARBA" id="ARBA00023295"/>
    </source>
</evidence>
<organism evidence="5 6">
    <name type="scientific">Candidatus Nephthysia bennettiae</name>
    <dbReference type="NCBI Taxonomy" id="3127016"/>
    <lineage>
        <taxon>Bacteria</taxon>
        <taxon>Bacillati</taxon>
        <taxon>Candidatus Dormiibacterota</taxon>
        <taxon>Candidatus Dormibacteria</taxon>
        <taxon>Candidatus Dormibacterales</taxon>
        <taxon>Candidatus Dormibacteraceae</taxon>
        <taxon>Candidatus Nephthysia</taxon>
    </lineage>
</organism>
<evidence type="ECO:0000313" key="5">
    <source>
        <dbReference type="EMBL" id="MBJ7598652.1"/>
    </source>
</evidence>
<evidence type="ECO:0000256" key="1">
    <source>
        <dbReference type="ARBA" id="ARBA00022801"/>
    </source>
</evidence>
<reference evidence="5" key="1">
    <citation type="submission" date="2020-10" db="EMBL/GenBank/DDBJ databases">
        <title>Ca. Dormibacterota MAGs.</title>
        <authorList>
            <person name="Montgomery K."/>
        </authorList>
    </citation>
    <scope>NUCLEOTIDE SEQUENCE [LARGE SCALE GENOMIC DNA]</scope>
    <source>
        <strain evidence="5">SC8812_S17_10</strain>
    </source>
</reference>
<gene>
    <name evidence="5" type="ORF">JF922_11280</name>
</gene>
<dbReference type="GO" id="GO:0004553">
    <property type="term" value="F:hydrolase activity, hydrolyzing O-glycosyl compounds"/>
    <property type="evidence" value="ECO:0007669"/>
    <property type="project" value="InterPro"/>
</dbReference>
<keyword evidence="2 3" id="KW-0326">Glycosidase</keyword>
<dbReference type="Proteomes" id="UP000612893">
    <property type="component" value="Unassembled WGS sequence"/>
</dbReference>
<evidence type="ECO:0000313" key="6">
    <source>
        <dbReference type="Proteomes" id="UP000612893"/>
    </source>
</evidence>
<dbReference type="Pfam" id="PF02156">
    <property type="entry name" value="Glyco_hydro_26"/>
    <property type="match status" value="1"/>
</dbReference>
<evidence type="ECO:0000259" key="4">
    <source>
        <dbReference type="PROSITE" id="PS51764"/>
    </source>
</evidence>
<protein>
    <recommendedName>
        <fullName evidence="4">GH26 domain-containing protein</fullName>
    </recommendedName>
</protein>
<dbReference type="RefSeq" id="WP_338201838.1">
    <property type="nucleotide sequence ID" value="NZ_JAEKNR010000119.1"/>
</dbReference>
<dbReference type="AlphaFoldDB" id="A0A934K7E9"/>
<dbReference type="SUPFAM" id="SSF51445">
    <property type="entry name" value="(Trans)glycosidases"/>
    <property type="match status" value="1"/>
</dbReference>
<dbReference type="Gene3D" id="3.20.20.80">
    <property type="entry name" value="Glycosidases"/>
    <property type="match status" value="1"/>
</dbReference>
<proteinExistence type="inferred from homology"/>
<feature type="non-terminal residue" evidence="5">
    <location>
        <position position="1"/>
    </location>
</feature>
<dbReference type="PROSITE" id="PS51764">
    <property type="entry name" value="GH26"/>
    <property type="match status" value="1"/>
</dbReference>
<keyword evidence="1 3" id="KW-0378">Hydrolase</keyword>
<dbReference type="InterPro" id="IPR022790">
    <property type="entry name" value="GH26_dom"/>
</dbReference>
<feature type="active site" description="Nucleophile" evidence="3">
    <location>
        <position position="213"/>
    </location>
</feature>
<sequence>AAAWGLWEPSWQGHGDSVDFGQYTRMDAQLGHRAGFVHWFANWDEGWDYDGPLVQQVMGANRTPMITWEAYNRPLKAIAAGQYDGYIDSWARGMAASGSRPIYLRIFHEFNDPLQPGTGSGYSWGTGGGTQNQPADLVAAWRHIHDRFAGAGASNVRFVWCPDGVNIDIGGLRAAYPGDAYVDFAGWDAYDYDTARDYQVLSQISQRPFVLPEVGSADPAWVQDLSSKLRSGGYSRIRAVIWFDEAEWRLDVKPGVRTAVKDMLTTFS</sequence>
<keyword evidence="6" id="KW-1185">Reference proteome</keyword>
<comment type="caution">
    <text evidence="5">The sequence shown here is derived from an EMBL/GenBank/DDBJ whole genome shotgun (WGS) entry which is preliminary data.</text>
</comment>
<comment type="similarity">
    <text evidence="3">Belongs to the glycosyl hydrolase 26 family.</text>
</comment>
<feature type="active site" description="Proton donor" evidence="3">
    <location>
        <position position="109"/>
    </location>
</feature>
<dbReference type="InterPro" id="IPR017853">
    <property type="entry name" value="GH"/>
</dbReference>